<name>A0AAE0J806_9PEZI</name>
<feature type="compositionally biased region" description="Low complexity" evidence="1">
    <location>
        <begin position="1572"/>
        <end position="1586"/>
    </location>
</feature>
<dbReference type="InterPro" id="IPR015915">
    <property type="entry name" value="Kelch-typ_b-propeller"/>
</dbReference>
<feature type="compositionally biased region" description="Polar residues" evidence="1">
    <location>
        <begin position="1293"/>
        <end position="1305"/>
    </location>
</feature>
<keyword evidence="4" id="KW-1185">Reference proteome</keyword>
<feature type="compositionally biased region" description="Polar residues" evidence="1">
    <location>
        <begin position="1381"/>
        <end position="1420"/>
    </location>
</feature>
<feature type="compositionally biased region" description="Acidic residues" evidence="1">
    <location>
        <begin position="1057"/>
        <end position="1069"/>
    </location>
</feature>
<feature type="compositionally biased region" description="Basic residues" evidence="1">
    <location>
        <begin position="1"/>
        <end position="15"/>
    </location>
</feature>
<protein>
    <recommendedName>
        <fullName evidence="5">Galactose oxidase</fullName>
    </recommendedName>
</protein>
<feature type="region of interest" description="Disordered" evidence="1">
    <location>
        <begin position="1495"/>
        <end position="1597"/>
    </location>
</feature>
<proteinExistence type="predicted"/>
<feature type="compositionally biased region" description="Low complexity" evidence="1">
    <location>
        <begin position="1330"/>
        <end position="1380"/>
    </location>
</feature>
<feature type="compositionally biased region" description="Gly residues" evidence="1">
    <location>
        <begin position="1103"/>
        <end position="1112"/>
    </location>
</feature>
<feature type="region of interest" description="Disordered" evidence="1">
    <location>
        <begin position="270"/>
        <end position="290"/>
    </location>
</feature>
<reference evidence="3" key="2">
    <citation type="submission" date="2023-06" db="EMBL/GenBank/DDBJ databases">
        <authorList>
            <consortium name="Lawrence Berkeley National Laboratory"/>
            <person name="Haridas S."/>
            <person name="Hensen N."/>
            <person name="Bonometti L."/>
            <person name="Westerberg I."/>
            <person name="Brannstrom I.O."/>
            <person name="Guillou S."/>
            <person name="Cros-Aarteil S."/>
            <person name="Calhoun S."/>
            <person name="Kuo A."/>
            <person name="Mondo S."/>
            <person name="Pangilinan J."/>
            <person name="Riley R."/>
            <person name="Labutti K."/>
            <person name="Andreopoulos B."/>
            <person name="Lipzen A."/>
            <person name="Chen C."/>
            <person name="Yanf M."/>
            <person name="Daum C."/>
            <person name="Ng V."/>
            <person name="Clum A."/>
            <person name="Steindorff A."/>
            <person name="Ohm R."/>
            <person name="Martin F."/>
            <person name="Silar P."/>
            <person name="Natvig D."/>
            <person name="Lalanne C."/>
            <person name="Gautier V."/>
            <person name="Ament-Velasquez S.L."/>
            <person name="Kruys A."/>
            <person name="Hutchinson M.I."/>
            <person name="Powell A.J."/>
            <person name="Barry K."/>
            <person name="Miller A.N."/>
            <person name="Grigoriev I.V."/>
            <person name="Debuchy R."/>
            <person name="Gladieux P."/>
            <person name="Thoren M.H."/>
            <person name="Johannesson H."/>
        </authorList>
    </citation>
    <scope>NUCLEOTIDE SEQUENCE</scope>
    <source>
        <strain evidence="3">CBS 560.94</strain>
    </source>
</reference>
<feature type="compositionally biased region" description="Low complexity" evidence="1">
    <location>
        <begin position="806"/>
        <end position="815"/>
    </location>
</feature>
<feature type="compositionally biased region" description="Pro residues" evidence="1">
    <location>
        <begin position="1525"/>
        <end position="1539"/>
    </location>
</feature>
<gene>
    <name evidence="3" type="ORF">B0H65DRAFT_308031</name>
</gene>
<evidence type="ECO:0000313" key="3">
    <source>
        <dbReference type="EMBL" id="KAK3337941.1"/>
    </source>
</evidence>
<feature type="compositionally biased region" description="Low complexity" evidence="1">
    <location>
        <begin position="1171"/>
        <end position="1181"/>
    </location>
</feature>
<accession>A0AAE0J806</accession>
<dbReference type="SUPFAM" id="SSF50965">
    <property type="entry name" value="Galactose oxidase, central domain"/>
    <property type="match status" value="1"/>
</dbReference>
<dbReference type="GeneID" id="87860404"/>
<keyword evidence="2" id="KW-1133">Transmembrane helix</keyword>
<feature type="compositionally biased region" description="Basic and acidic residues" evidence="1">
    <location>
        <begin position="1548"/>
        <end position="1557"/>
    </location>
</feature>
<feature type="region of interest" description="Disordered" evidence="1">
    <location>
        <begin position="555"/>
        <end position="579"/>
    </location>
</feature>
<organism evidence="3 4">
    <name type="scientific">Neurospora tetraspora</name>
    <dbReference type="NCBI Taxonomy" id="94610"/>
    <lineage>
        <taxon>Eukaryota</taxon>
        <taxon>Fungi</taxon>
        <taxon>Dikarya</taxon>
        <taxon>Ascomycota</taxon>
        <taxon>Pezizomycotina</taxon>
        <taxon>Sordariomycetes</taxon>
        <taxon>Sordariomycetidae</taxon>
        <taxon>Sordariales</taxon>
        <taxon>Sordariaceae</taxon>
        <taxon>Neurospora</taxon>
    </lineage>
</organism>
<keyword evidence="2" id="KW-0472">Membrane</keyword>
<dbReference type="Gene3D" id="2.120.10.80">
    <property type="entry name" value="Kelch-type beta propeller"/>
    <property type="match status" value="1"/>
</dbReference>
<feature type="compositionally biased region" description="Low complexity" evidence="1">
    <location>
        <begin position="1495"/>
        <end position="1524"/>
    </location>
</feature>
<dbReference type="Proteomes" id="UP001278500">
    <property type="component" value="Unassembled WGS sequence"/>
</dbReference>
<comment type="caution">
    <text evidence="3">The sequence shown here is derived from an EMBL/GenBank/DDBJ whole genome shotgun (WGS) entry which is preliminary data.</text>
</comment>
<feature type="compositionally biased region" description="Low complexity" evidence="1">
    <location>
        <begin position="993"/>
        <end position="1019"/>
    </location>
</feature>
<sequence length="1597" mass="167702">MARPRPRPQSRHRSGSRLAPSPPSRSETLTTSHTGHRRHRTSLTTTFCLATLAAAAAAAATPVAAITLPYTPTTILLSGSQSLLSTNSANHGLAYIFTPNADNNGVDLLAINTSSTLDADSFKPITLTSGLPFVTKSKTSGFAPTLLENGTLAVLAGDCAAGGASGYGDEDSTPSVWSYAPSFEKDGDAKGVWTKHSTQQNLKGSIGTGLGIPYLLGSSLSFSSQIYPTISDPVIYIYGGMCPFPNSTASTWQASAHYSNRMLKISSLSSDSSVATPSTQTGGDEDDVVEPGNTNTDGADFTISNPQLGGPPIPEAGFTFTALTPSITNRSGIVTQQTSHVLLGGHTQHAFVNMSTAAIWSLPEETWSFVSINPPAEEPAGSSPGSGQADLVVLNVHQKRPKLKQKRGVTTVDSRSGHTTVLSEDGGSLVILGGWVGDVSQPAEPQLVVIKIGASYDDWSWEIPEENHAQIFGEGEGLYGHGAVVLPGNVMMVYGGWEIKPPKAASSETKVKRWLNSFLGIADSSNLEKRQSTTATSTPRFFNMTSQSWSITYTNPRPDANGNPTVDIPPTTNGPSDSTKVSQNLGLTLGLALGLGVPLVAIIFAVLFFLWRRRQRRRAQRDQTLRSLSMGMAPSVYGTGFGGSIRHSISDWGENPSSYTNYDNEMAEQRSSGFGFQFPWNTNNDSNGQGTRSLSGGYQVVGQLGHYQPSGPPAANSTGSGVGRLRNARGLYIPTNGMDFSPPPGRGITNPNGIHPIYEEADEDDEYNEKDGGDLGASGRLISPEYDDDPFITPAGSILRAGAVASTSYPPTSSGSGSGGSMNDEKSSPGLPPPEVLSFSPKQGQAQDPEVRGWKTDVDVADAVLAAKISRHGSVTTTHRAATAASLEAATHQPILPTSAATRVVTSPPRRASNKSNKSRRASNPLSKIMVDTSDDSRANSDHRTGSNLSDRSAFSFISGGEHQQAAHHQLRVAAAAGEIPKPGSSGSGKSGNSGSSHSLAASSASSGSHSGSTAFASARSNLPTPTPNFNSLQTEGPDLLFPLSGSGNNERPGAEEGGENQESEEDWEPIPSSPSKTRRNSRLDSRPRSWLGSLKRMLSVSGGSGGSGSSGGDSSPTKESLLHGNEASGFDHHHLSLIGLNPGALGLGLVRRKQGREAWDNNGEGSSSRQAAGGENNEAAGEGGQGDEWDVEKAVEERLVQVMFTVPKERLRVVNAEIEREESIILCDVNDEGSRTSRSGTPSSVGKGKGKERAGGQTPDAIEIIAGESTRKISGGSQHQPEHEHKSESDSETNPMLTPASEVTGQDHPQVYLHPTGSPSRKRTPSPLPLLDLTLPSPLTLSLSRSTSPSLSLHLPEASQPQRQLQPSSGSSSLQRPSPAQSRTTIRNQPSTTGLNPSTPSSEGSGLTPSGEPHTQITPSPSPSPEKTHGRGHTYTKSYAPSVRSTYSVHSLRSIASGVSDAGTATLHVAEAIKMEKVSLSSVSEVRSSVEQLEELQPQLQQQAQESSSLDSELLHSQSQSQPMLPPPPRPTPSPGPGAMPRRTRTRVLDLVEKFESVGSAGSRESSPAPSASVVRGNSSGSVSGRPGLAGRQTGS</sequence>
<feature type="region of interest" description="Disordered" evidence="1">
    <location>
        <begin position="1159"/>
        <end position="1188"/>
    </location>
</feature>
<feature type="region of interest" description="Disordered" evidence="1">
    <location>
        <begin position="1"/>
        <end position="40"/>
    </location>
</feature>
<dbReference type="RefSeq" id="XP_062677392.1">
    <property type="nucleotide sequence ID" value="XM_062823250.1"/>
</dbReference>
<feature type="region of interest" description="Disordered" evidence="1">
    <location>
        <begin position="888"/>
        <end position="954"/>
    </location>
</feature>
<dbReference type="EMBL" id="JAUEPP010000008">
    <property type="protein sequence ID" value="KAK3337941.1"/>
    <property type="molecule type" value="Genomic_DNA"/>
</dbReference>
<feature type="compositionally biased region" description="Basic and acidic residues" evidence="1">
    <location>
        <begin position="1281"/>
        <end position="1290"/>
    </location>
</feature>
<evidence type="ECO:0000256" key="2">
    <source>
        <dbReference type="SAM" id="Phobius"/>
    </source>
</evidence>
<feature type="region of interest" description="Disordered" evidence="1">
    <location>
        <begin position="1233"/>
        <end position="1440"/>
    </location>
</feature>
<feature type="region of interest" description="Disordered" evidence="1">
    <location>
        <begin position="762"/>
        <end position="787"/>
    </location>
</feature>
<evidence type="ECO:0008006" key="5">
    <source>
        <dbReference type="Google" id="ProtNLM"/>
    </source>
</evidence>
<feature type="transmembrane region" description="Helical" evidence="2">
    <location>
        <begin position="585"/>
        <end position="611"/>
    </location>
</feature>
<keyword evidence="2" id="KW-0812">Transmembrane</keyword>
<reference evidence="3" key="1">
    <citation type="journal article" date="2023" name="Mol. Phylogenet. Evol.">
        <title>Genome-scale phylogeny and comparative genomics of the fungal order Sordariales.</title>
        <authorList>
            <person name="Hensen N."/>
            <person name="Bonometti L."/>
            <person name="Westerberg I."/>
            <person name="Brannstrom I.O."/>
            <person name="Guillou S."/>
            <person name="Cros-Aarteil S."/>
            <person name="Calhoun S."/>
            <person name="Haridas S."/>
            <person name="Kuo A."/>
            <person name="Mondo S."/>
            <person name="Pangilinan J."/>
            <person name="Riley R."/>
            <person name="LaButti K."/>
            <person name="Andreopoulos B."/>
            <person name="Lipzen A."/>
            <person name="Chen C."/>
            <person name="Yan M."/>
            <person name="Daum C."/>
            <person name="Ng V."/>
            <person name="Clum A."/>
            <person name="Steindorff A."/>
            <person name="Ohm R.A."/>
            <person name="Martin F."/>
            <person name="Silar P."/>
            <person name="Natvig D.O."/>
            <person name="Lalanne C."/>
            <person name="Gautier V."/>
            <person name="Ament-Velasquez S.L."/>
            <person name="Kruys A."/>
            <person name="Hutchinson M.I."/>
            <person name="Powell A.J."/>
            <person name="Barry K."/>
            <person name="Miller A.N."/>
            <person name="Grigoriev I.V."/>
            <person name="Debuchy R."/>
            <person name="Gladieux P."/>
            <person name="Hiltunen Thoren M."/>
            <person name="Johannesson H."/>
        </authorList>
    </citation>
    <scope>NUCLEOTIDE SEQUENCE</scope>
    <source>
        <strain evidence="3">CBS 560.94</strain>
    </source>
</reference>
<feature type="compositionally biased region" description="Basic and acidic residues" evidence="1">
    <location>
        <begin position="935"/>
        <end position="945"/>
    </location>
</feature>
<feature type="compositionally biased region" description="Polar residues" evidence="1">
    <location>
        <begin position="1020"/>
        <end position="1035"/>
    </location>
</feature>
<feature type="region of interest" description="Disordered" evidence="1">
    <location>
        <begin position="805"/>
        <end position="854"/>
    </location>
</feature>
<feature type="region of interest" description="Disordered" evidence="1">
    <location>
        <begin position="976"/>
        <end position="1128"/>
    </location>
</feature>
<feature type="compositionally biased region" description="Polar residues" evidence="1">
    <location>
        <begin position="570"/>
        <end position="579"/>
    </location>
</feature>
<evidence type="ECO:0000313" key="4">
    <source>
        <dbReference type="Proteomes" id="UP001278500"/>
    </source>
</evidence>
<dbReference type="InterPro" id="IPR011043">
    <property type="entry name" value="Gal_Oxase/kelch_b-propeller"/>
</dbReference>
<evidence type="ECO:0000256" key="1">
    <source>
        <dbReference type="SAM" id="MobiDB-lite"/>
    </source>
</evidence>